<dbReference type="EMBL" id="JAQIZT010000002">
    <property type="protein sequence ID" value="KAJ7006823.1"/>
    <property type="molecule type" value="Genomic_DNA"/>
</dbReference>
<sequence>MKTTKPLPAHTHKQLRGGLASQLVTCRTTGEECKLHLIVRSFSYADSN</sequence>
<gene>
    <name evidence="1" type="ORF">NC653_006009</name>
</gene>
<evidence type="ECO:0000313" key="2">
    <source>
        <dbReference type="Proteomes" id="UP001164929"/>
    </source>
</evidence>
<proteinExistence type="predicted"/>
<evidence type="ECO:0000313" key="1">
    <source>
        <dbReference type="EMBL" id="KAJ7006823.1"/>
    </source>
</evidence>
<dbReference type="Proteomes" id="UP001164929">
    <property type="component" value="Chromosome 2"/>
</dbReference>
<keyword evidence="2" id="KW-1185">Reference proteome</keyword>
<reference evidence="1" key="1">
    <citation type="journal article" date="2023" name="Mol. Ecol. Resour.">
        <title>Chromosome-level genome assembly of a triploid poplar Populus alba 'Berolinensis'.</title>
        <authorList>
            <person name="Chen S."/>
            <person name="Yu Y."/>
            <person name="Wang X."/>
            <person name="Wang S."/>
            <person name="Zhang T."/>
            <person name="Zhou Y."/>
            <person name="He R."/>
            <person name="Meng N."/>
            <person name="Wang Y."/>
            <person name="Liu W."/>
            <person name="Liu Z."/>
            <person name="Liu J."/>
            <person name="Guo Q."/>
            <person name="Huang H."/>
            <person name="Sederoff R.R."/>
            <person name="Wang G."/>
            <person name="Qu G."/>
            <person name="Chen S."/>
        </authorList>
    </citation>
    <scope>NUCLEOTIDE SEQUENCE</scope>
    <source>
        <strain evidence="1">SC-2020</strain>
    </source>
</reference>
<accession>A0AAD6RD66</accession>
<dbReference type="AlphaFoldDB" id="A0AAD6RD66"/>
<protein>
    <submittedName>
        <fullName evidence="1">Uncharacterized protein</fullName>
    </submittedName>
</protein>
<comment type="caution">
    <text evidence="1">The sequence shown here is derived from an EMBL/GenBank/DDBJ whole genome shotgun (WGS) entry which is preliminary data.</text>
</comment>
<organism evidence="1 2">
    <name type="scientific">Populus alba x Populus x berolinensis</name>
    <dbReference type="NCBI Taxonomy" id="444605"/>
    <lineage>
        <taxon>Eukaryota</taxon>
        <taxon>Viridiplantae</taxon>
        <taxon>Streptophyta</taxon>
        <taxon>Embryophyta</taxon>
        <taxon>Tracheophyta</taxon>
        <taxon>Spermatophyta</taxon>
        <taxon>Magnoliopsida</taxon>
        <taxon>eudicotyledons</taxon>
        <taxon>Gunneridae</taxon>
        <taxon>Pentapetalae</taxon>
        <taxon>rosids</taxon>
        <taxon>fabids</taxon>
        <taxon>Malpighiales</taxon>
        <taxon>Salicaceae</taxon>
        <taxon>Saliceae</taxon>
        <taxon>Populus</taxon>
    </lineage>
</organism>
<name>A0AAD6RD66_9ROSI</name>